<keyword evidence="1" id="KW-0732">Signal</keyword>
<evidence type="ECO:0008006" key="3">
    <source>
        <dbReference type="Google" id="ProtNLM"/>
    </source>
</evidence>
<feature type="signal peptide" evidence="1">
    <location>
        <begin position="1"/>
        <end position="31"/>
    </location>
</feature>
<proteinExistence type="predicted"/>
<protein>
    <recommendedName>
        <fullName evidence="3">Short neuropeptide F</fullName>
    </recommendedName>
</protein>
<accession>A0A1B6KKK7</accession>
<reference evidence="2" key="1">
    <citation type="submission" date="2015-11" db="EMBL/GenBank/DDBJ databases">
        <title>De novo transcriptome assembly of four potential Pierce s Disease insect vectors from Arizona vineyards.</title>
        <authorList>
            <person name="Tassone E.E."/>
        </authorList>
    </citation>
    <scope>NUCLEOTIDE SEQUENCE</scope>
</reference>
<evidence type="ECO:0000256" key="1">
    <source>
        <dbReference type="SAM" id="SignalP"/>
    </source>
</evidence>
<dbReference type="EMBL" id="GEBQ01027989">
    <property type="protein sequence ID" value="JAT11988.1"/>
    <property type="molecule type" value="Transcribed_RNA"/>
</dbReference>
<dbReference type="AlphaFoldDB" id="A0A1B6KKK7"/>
<sequence>AESFISTKLLVVAECSAVLCVLLLLSDVASTAPAPYDYDSVRDLYEVLLQREAMADNLMNQHRIVRKNNRSPSLRLRFGRRSDPAMLQAERGMMMEGPVDN</sequence>
<gene>
    <name evidence="2" type="ORF">g.34849</name>
</gene>
<feature type="chain" id="PRO_5008586762" description="Short neuropeptide F" evidence="1">
    <location>
        <begin position="32"/>
        <end position="101"/>
    </location>
</feature>
<evidence type="ECO:0000313" key="2">
    <source>
        <dbReference type="EMBL" id="JAT11988.1"/>
    </source>
</evidence>
<organism evidence="2">
    <name type="scientific">Graphocephala atropunctata</name>
    <dbReference type="NCBI Taxonomy" id="36148"/>
    <lineage>
        <taxon>Eukaryota</taxon>
        <taxon>Metazoa</taxon>
        <taxon>Ecdysozoa</taxon>
        <taxon>Arthropoda</taxon>
        <taxon>Hexapoda</taxon>
        <taxon>Insecta</taxon>
        <taxon>Pterygota</taxon>
        <taxon>Neoptera</taxon>
        <taxon>Paraneoptera</taxon>
        <taxon>Hemiptera</taxon>
        <taxon>Auchenorrhyncha</taxon>
        <taxon>Membracoidea</taxon>
        <taxon>Cicadellidae</taxon>
        <taxon>Cicadellinae</taxon>
        <taxon>Cicadellini</taxon>
        <taxon>Graphocephala</taxon>
    </lineage>
</organism>
<name>A0A1B6KKK7_9HEMI</name>
<feature type="non-terminal residue" evidence="2">
    <location>
        <position position="1"/>
    </location>
</feature>